<dbReference type="PANTHER" id="PTHR47359:SF3">
    <property type="entry name" value="NLP_P60 DOMAIN-CONTAINING PROTEIN-RELATED"/>
    <property type="match status" value="1"/>
</dbReference>
<dbReference type="RefSeq" id="WP_367623557.1">
    <property type="nucleotide sequence ID" value="NZ_JBFNQD010000002.1"/>
</dbReference>
<accession>A0ABV3PJ70</accession>
<dbReference type="InterPro" id="IPR051794">
    <property type="entry name" value="PG_Endopeptidase_C40"/>
</dbReference>
<keyword evidence="4" id="KW-0788">Thiol protease</keyword>
<evidence type="ECO:0000313" key="6">
    <source>
        <dbReference type="EMBL" id="MEW9305533.1"/>
    </source>
</evidence>
<dbReference type="Pfam" id="PF18348">
    <property type="entry name" value="SH3_16"/>
    <property type="match status" value="1"/>
</dbReference>
<dbReference type="PROSITE" id="PS51935">
    <property type="entry name" value="NLPC_P60"/>
    <property type="match status" value="1"/>
</dbReference>
<evidence type="ECO:0000256" key="4">
    <source>
        <dbReference type="ARBA" id="ARBA00022807"/>
    </source>
</evidence>
<comment type="similarity">
    <text evidence="1">Belongs to the peptidase C40 family.</text>
</comment>
<reference evidence="6 7" key="1">
    <citation type="submission" date="2024-07" db="EMBL/GenBank/DDBJ databases">
        <title>Description of Labrys sedimenti sp. nov., isolated from a diclofenac-degrading enrichment culture.</title>
        <authorList>
            <person name="Tancsics A."/>
            <person name="Csepanyi A."/>
        </authorList>
    </citation>
    <scope>NUCLEOTIDE SEQUENCE [LARGE SCALE GENOMIC DNA]</scope>
    <source>
        <strain evidence="6 7">LMG 23578</strain>
    </source>
</reference>
<sequence length="283" mass="30606">MTAHDRRITPARPDLAAASLRGIVTAPRYVEGSERRVIETAVPLRPDPDFSASIDTELLFGESFTVYDEMEGWAWGQADRDGYVGWLSANALAAPRPATHRIGVLRSFIYPVPSIKAPVMLALSHGSVLSVVASEGQFLRLEDWGFVFAAHARPVDSKEDDPVAVAERFLGVPYLWGGKSSLGLDCSALVQTARHACGLACPRDSDMQEGELPGERLDPASPLAQLRRGDLLFWKGHVAMVRDETTMIHATGHTMTVTVEGLADGIARIAAAGSPLRSIIRPD</sequence>
<proteinExistence type="inferred from homology"/>
<dbReference type="SUPFAM" id="SSF54001">
    <property type="entry name" value="Cysteine proteinases"/>
    <property type="match status" value="1"/>
</dbReference>
<dbReference type="InterPro" id="IPR000064">
    <property type="entry name" value="NLP_P60_dom"/>
</dbReference>
<evidence type="ECO:0000259" key="5">
    <source>
        <dbReference type="PROSITE" id="PS51935"/>
    </source>
</evidence>
<organism evidence="6 7">
    <name type="scientific">Labrys neptuniae</name>
    <dbReference type="NCBI Taxonomy" id="376174"/>
    <lineage>
        <taxon>Bacteria</taxon>
        <taxon>Pseudomonadati</taxon>
        <taxon>Pseudomonadota</taxon>
        <taxon>Alphaproteobacteria</taxon>
        <taxon>Hyphomicrobiales</taxon>
        <taxon>Xanthobacteraceae</taxon>
        <taxon>Labrys</taxon>
    </lineage>
</organism>
<dbReference type="PANTHER" id="PTHR47359">
    <property type="entry name" value="PEPTIDOGLYCAN DL-ENDOPEPTIDASE CWLO"/>
    <property type="match status" value="1"/>
</dbReference>
<evidence type="ECO:0000256" key="1">
    <source>
        <dbReference type="ARBA" id="ARBA00007074"/>
    </source>
</evidence>
<dbReference type="Proteomes" id="UP001555786">
    <property type="component" value="Unassembled WGS sequence"/>
</dbReference>
<evidence type="ECO:0000313" key="7">
    <source>
        <dbReference type="Proteomes" id="UP001555786"/>
    </source>
</evidence>
<keyword evidence="7" id="KW-1185">Reference proteome</keyword>
<gene>
    <name evidence="6" type="ORF">ABXS05_08300</name>
</gene>
<name>A0ABV3PJ70_9HYPH</name>
<feature type="domain" description="NlpC/P60" evidence="5">
    <location>
        <begin position="156"/>
        <end position="280"/>
    </location>
</feature>
<evidence type="ECO:0000256" key="2">
    <source>
        <dbReference type="ARBA" id="ARBA00022670"/>
    </source>
</evidence>
<dbReference type="Gene3D" id="2.30.30.40">
    <property type="entry name" value="SH3 Domains"/>
    <property type="match status" value="1"/>
</dbReference>
<keyword evidence="3" id="KW-0378">Hydrolase</keyword>
<dbReference type="InterPro" id="IPR041382">
    <property type="entry name" value="SH3_16"/>
</dbReference>
<dbReference type="Gene3D" id="3.90.1720.10">
    <property type="entry name" value="endopeptidase domain like (from Nostoc punctiforme)"/>
    <property type="match status" value="1"/>
</dbReference>
<dbReference type="Pfam" id="PF00877">
    <property type="entry name" value="NLPC_P60"/>
    <property type="match status" value="1"/>
</dbReference>
<keyword evidence="2" id="KW-0645">Protease</keyword>
<dbReference type="InterPro" id="IPR038765">
    <property type="entry name" value="Papain-like_cys_pep_sf"/>
</dbReference>
<evidence type="ECO:0000256" key="3">
    <source>
        <dbReference type="ARBA" id="ARBA00022801"/>
    </source>
</evidence>
<comment type="caution">
    <text evidence="6">The sequence shown here is derived from an EMBL/GenBank/DDBJ whole genome shotgun (WGS) entry which is preliminary data.</text>
</comment>
<protein>
    <submittedName>
        <fullName evidence="6">NlpC/P60 family protein</fullName>
    </submittedName>
</protein>
<dbReference type="EMBL" id="JBFNQD010000002">
    <property type="protein sequence ID" value="MEW9305533.1"/>
    <property type="molecule type" value="Genomic_DNA"/>
</dbReference>